<proteinExistence type="predicted"/>
<gene>
    <name evidence="1" type="ORF">CP963_00610</name>
</gene>
<sequence length="82" mass="9692">MQLYLEIDESEIEELHRKIAFNVKRKRLEKNISQMELALTIGHRSVSTIGKIEAGLENKHYNIETLYKISKVLNINICEFFR</sequence>
<accession>A0A6M8NHV2</accession>
<dbReference type="EMBL" id="NXII01000001">
    <property type="protein sequence ID" value="RXI43103.1"/>
    <property type="molecule type" value="Genomic_DNA"/>
</dbReference>
<name>A0A6M8NHV2_9BACT</name>
<dbReference type="InterPro" id="IPR010982">
    <property type="entry name" value="Lambda_DNA-bd_dom_sf"/>
</dbReference>
<dbReference type="Gene3D" id="1.10.260.40">
    <property type="entry name" value="lambda repressor-like DNA-binding domains"/>
    <property type="match status" value="1"/>
</dbReference>
<comment type="caution">
    <text evidence="1">The sequence shown here is derived from an EMBL/GenBank/DDBJ whole genome shotgun (WGS) entry which is preliminary data.</text>
</comment>
<dbReference type="Pfam" id="PF01381">
    <property type="entry name" value="HTH_3"/>
    <property type="match status" value="1"/>
</dbReference>
<dbReference type="InterPro" id="IPR001387">
    <property type="entry name" value="Cro/C1-type_HTH"/>
</dbReference>
<reference evidence="1 2" key="1">
    <citation type="submission" date="2017-09" db="EMBL/GenBank/DDBJ databases">
        <title>Genomics of the genus Arcobacter.</title>
        <authorList>
            <person name="Perez-Cataluna A."/>
            <person name="Figueras M.J."/>
            <person name="Salas-Masso N."/>
        </authorList>
    </citation>
    <scope>NUCLEOTIDE SEQUENCE [LARGE SCALE GENOMIC DNA]</scope>
    <source>
        <strain evidence="1 2">CECT 7834</strain>
    </source>
</reference>
<dbReference type="AlphaFoldDB" id="A0A6M8NHV2"/>
<dbReference type="SUPFAM" id="SSF47413">
    <property type="entry name" value="lambda repressor-like DNA-binding domains"/>
    <property type="match status" value="1"/>
</dbReference>
<evidence type="ECO:0000313" key="1">
    <source>
        <dbReference type="EMBL" id="RXI43103.1"/>
    </source>
</evidence>
<keyword evidence="2" id="KW-1185">Reference proteome</keyword>
<organism evidence="1 2">
    <name type="scientific">Arcobacter cloacae</name>
    <dbReference type="NCBI Taxonomy" id="1054034"/>
    <lineage>
        <taxon>Bacteria</taxon>
        <taxon>Pseudomonadati</taxon>
        <taxon>Campylobacterota</taxon>
        <taxon>Epsilonproteobacteria</taxon>
        <taxon>Campylobacterales</taxon>
        <taxon>Arcobacteraceae</taxon>
        <taxon>Arcobacter</taxon>
    </lineage>
</organism>
<dbReference type="PROSITE" id="PS50943">
    <property type="entry name" value="HTH_CROC1"/>
    <property type="match status" value="1"/>
</dbReference>
<protein>
    <submittedName>
        <fullName evidence="1">Transcriptional regulator</fullName>
    </submittedName>
</protein>
<dbReference type="CDD" id="cd00093">
    <property type="entry name" value="HTH_XRE"/>
    <property type="match status" value="1"/>
</dbReference>
<dbReference type="Proteomes" id="UP000290378">
    <property type="component" value="Unassembled WGS sequence"/>
</dbReference>
<dbReference type="SMART" id="SM00530">
    <property type="entry name" value="HTH_XRE"/>
    <property type="match status" value="1"/>
</dbReference>
<evidence type="ECO:0000313" key="2">
    <source>
        <dbReference type="Proteomes" id="UP000290378"/>
    </source>
</evidence>
<dbReference type="GO" id="GO:0003677">
    <property type="term" value="F:DNA binding"/>
    <property type="evidence" value="ECO:0007669"/>
    <property type="project" value="InterPro"/>
</dbReference>